<dbReference type="RefSeq" id="XP_003024850.1">
    <property type="nucleotide sequence ID" value="XM_003024804.1"/>
</dbReference>
<feature type="chain" id="PRO_5003055505" evidence="2">
    <location>
        <begin position="35"/>
        <end position="91"/>
    </location>
</feature>
<evidence type="ECO:0000313" key="4">
    <source>
        <dbReference type="Proteomes" id="UP000008383"/>
    </source>
</evidence>
<keyword evidence="4" id="KW-1185">Reference proteome</keyword>
<proteinExistence type="predicted"/>
<comment type="caution">
    <text evidence="3">The sequence shown here is derived from an EMBL/GenBank/DDBJ whole genome shotgun (WGS) entry which is preliminary data.</text>
</comment>
<dbReference type="EMBL" id="ACYE01000057">
    <property type="protein sequence ID" value="EFE44239.1"/>
    <property type="molecule type" value="Genomic_DNA"/>
</dbReference>
<evidence type="ECO:0000256" key="1">
    <source>
        <dbReference type="SAM" id="MobiDB-lite"/>
    </source>
</evidence>
<gene>
    <name evidence="3" type="ORF">TRV_01015</name>
</gene>
<dbReference type="KEGG" id="tve:TRV_01015"/>
<protein>
    <submittedName>
        <fullName evidence="3">Uncharacterized protein</fullName>
    </submittedName>
</protein>
<dbReference type="HOGENOM" id="CLU_2428651_0_0_1"/>
<feature type="region of interest" description="Disordered" evidence="1">
    <location>
        <begin position="71"/>
        <end position="91"/>
    </location>
</feature>
<evidence type="ECO:0000313" key="3">
    <source>
        <dbReference type="EMBL" id="EFE44239.1"/>
    </source>
</evidence>
<dbReference type="Proteomes" id="UP000008383">
    <property type="component" value="Unassembled WGS sequence"/>
</dbReference>
<reference evidence="4" key="1">
    <citation type="journal article" date="2011" name="Genome Biol.">
        <title>Comparative and functional genomics provide insights into the pathogenicity of dermatophytic fungi.</title>
        <authorList>
            <person name="Burmester A."/>
            <person name="Shelest E."/>
            <person name="Gloeckner G."/>
            <person name="Heddergott C."/>
            <person name="Schindler S."/>
            <person name="Staib P."/>
            <person name="Heidel A."/>
            <person name="Felder M."/>
            <person name="Petzold A."/>
            <person name="Szafranski K."/>
            <person name="Feuermann M."/>
            <person name="Pedruzzi I."/>
            <person name="Priebe S."/>
            <person name="Groth M."/>
            <person name="Winkler R."/>
            <person name="Li W."/>
            <person name="Kniemeyer O."/>
            <person name="Schroeckh V."/>
            <person name="Hertweck C."/>
            <person name="Hube B."/>
            <person name="White T.C."/>
            <person name="Platzer M."/>
            <person name="Guthke R."/>
            <person name="Heitman J."/>
            <person name="Woestemeyer J."/>
            <person name="Zipfel P.F."/>
            <person name="Monod M."/>
            <person name="Brakhage A.A."/>
        </authorList>
    </citation>
    <scope>NUCLEOTIDE SEQUENCE [LARGE SCALE GENOMIC DNA]</scope>
    <source>
        <strain evidence="4">HKI 0517</strain>
    </source>
</reference>
<keyword evidence="2" id="KW-0732">Signal</keyword>
<dbReference type="AlphaFoldDB" id="D4D1N3"/>
<name>D4D1N3_TRIVH</name>
<sequence length="91" mass="9439">MAKAGQKAKAKAQAKAKATATSLMFVCLLSLSRAAVEAEGRRLISSLGTSRGPGVSFSFLGGLQLRLQPPSTSTSITAQSSVDDQLRQLTS</sequence>
<dbReference type="GeneID" id="9580341"/>
<evidence type="ECO:0000256" key="2">
    <source>
        <dbReference type="SAM" id="SignalP"/>
    </source>
</evidence>
<organism evidence="3 4">
    <name type="scientific">Trichophyton verrucosum (strain HKI 0517)</name>
    <dbReference type="NCBI Taxonomy" id="663202"/>
    <lineage>
        <taxon>Eukaryota</taxon>
        <taxon>Fungi</taxon>
        <taxon>Dikarya</taxon>
        <taxon>Ascomycota</taxon>
        <taxon>Pezizomycotina</taxon>
        <taxon>Eurotiomycetes</taxon>
        <taxon>Eurotiomycetidae</taxon>
        <taxon>Onygenales</taxon>
        <taxon>Arthrodermataceae</taxon>
        <taxon>Trichophyton</taxon>
    </lineage>
</organism>
<accession>D4D1N3</accession>
<feature type="signal peptide" evidence="2">
    <location>
        <begin position="1"/>
        <end position="34"/>
    </location>
</feature>